<sequence>MSVSFRILSLNISEKKGEQKKPVPSMELKPAHGIVGDAHAGNWHRQISLLADEDVDTIRGRGMELNFGDFAENITTRGVDLGVLPIGTRIRMGEAELEVTQIGKECHQNCAVFRVVGDCVMPRKGIFAKVITGGTITVESKCHVL</sequence>
<dbReference type="PANTHER" id="PTHR36930:SF1">
    <property type="entry name" value="MOSC DOMAIN-CONTAINING PROTEIN"/>
    <property type="match status" value="1"/>
</dbReference>
<gene>
    <name evidence="2" type="ORF">HNR50_001243</name>
</gene>
<name>A0A841R6W1_9SPIO</name>
<dbReference type="GO" id="GO:0003824">
    <property type="term" value="F:catalytic activity"/>
    <property type="evidence" value="ECO:0007669"/>
    <property type="project" value="InterPro"/>
</dbReference>
<dbReference type="EMBL" id="JACHGJ010000002">
    <property type="protein sequence ID" value="MBB6479585.1"/>
    <property type="molecule type" value="Genomic_DNA"/>
</dbReference>
<keyword evidence="3" id="KW-1185">Reference proteome</keyword>
<feature type="domain" description="MOSC" evidence="1">
    <location>
        <begin position="21"/>
        <end position="145"/>
    </location>
</feature>
<dbReference type="Pfam" id="PF03473">
    <property type="entry name" value="MOSC"/>
    <property type="match status" value="1"/>
</dbReference>
<proteinExistence type="predicted"/>
<organism evidence="2 3">
    <name type="scientific">Spirochaeta isovalerica</name>
    <dbReference type="NCBI Taxonomy" id="150"/>
    <lineage>
        <taxon>Bacteria</taxon>
        <taxon>Pseudomonadati</taxon>
        <taxon>Spirochaetota</taxon>
        <taxon>Spirochaetia</taxon>
        <taxon>Spirochaetales</taxon>
        <taxon>Spirochaetaceae</taxon>
        <taxon>Spirochaeta</taxon>
    </lineage>
</organism>
<accession>A0A841R6W1</accession>
<protein>
    <submittedName>
        <fullName evidence="2">MOSC domain-containing protein YiiM</fullName>
    </submittedName>
</protein>
<dbReference type="SUPFAM" id="SSF50800">
    <property type="entry name" value="PK beta-barrel domain-like"/>
    <property type="match status" value="1"/>
</dbReference>
<evidence type="ECO:0000313" key="2">
    <source>
        <dbReference type="EMBL" id="MBB6479585.1"/>
    </source>
</evidence>
<dbReference type="GO" id="GO:0030151">
    <property type="term" value="F:molybdenum ion binding"/>
    <property type="evidence" value="ECO:0007669"/>
    <property type="project" value="InterPro"/>
</dbReference>
<dbReference type="GO" id="GO:0030170">
    <property type="term" value="F:pyridoxal phosphate binding"/>
    <property type="evidence" value="ECO:0007669"/>
    <property type="project" value="InterPro"/>
</dbReference>
<dbReference type="InterPro" id="IPR011037">
    <property type="entry name" value="Pyrv_Knase-like_insert_dom_sf"/>
</dbReference>
<dbReference type="InterPro" id="IPR005302">
    <property type="entry name" value="MoCF_Sase_C"/>
</dbReference>
<dbReference type="PROSITE" id="PS51340">
    <property type="entry name" value="MOSC"/>
    <property type="match status" value="1"/>
</dbReference>
<dbReference type="InterPro" id="IPR052716">
    <property type="entry name" value="MOSC_domain"/>
</dbReference>
<evidence type="ECO:0000259" key="1">
    <source>
        <dbReference type="PROSITE" id="PS51340"/>
    </source>
</evidence>
<dbReference type="Gene3D" id="2.40.33.20">
    <property type="entry name" value="PK beta-barrel domain-like"/>
    <property type="match status" value="1"/>
</dbReference>
<evidence type="ECO:0000313" key="3">
    <source>
        <dbReference type="Proteomes" id="UP000587760"/>
    </source>
</evidence>
<dbReference type="PANTHER" id="PTHR36930">
    <property type="entry name" value="METAL-SULFUR CLUSTER BIOSYNTHESIS PROTEINS YUAD-RELATED"/>
    <property type="match status" value="1"/>
</dbReference>
<dbReference type="Proteomes" id="UP000587760">
    <property type="component" value="Unassembled WGS sequence"/>
</dbReference>
<reference evidence="2 3" key="1">
    <citation type="submission" date="2020-08" db="EMBL/GenBank/DDBJ databases">
        <title>Genomic Encyclopedia of Type Strains, Phase IV (KMG-IV): sequencing the most valuable type-strain genomes for metagenomic binning, comparative biology and taxonomic classification.</title>
        <authorList>
            <person name="Goeker M."/>
        </authorList>
    </citation>
    <scope>NUCLEOTIDE SEQUENCE [LARGE SCALE GENOMIC DNA]</scope>
    <source>
        <strain evidence="2 3">DSM 2461</strain>
    </source>
</reference>
<dbReference type="RefSeq" id="WP_184744960.1">
    <property type="nucleotide sequence ID" value="NZ_JACHGJ010000002.1"/>
</dbReference>
<dbReference type="AlphaFoldDB" id="A0A841R6W1"/>
<comment type="caution">
    <text evidence="2">The sequence shown here is derived from an EMBL/GenBank/DDBJ whole genome shotgun (WGS) entry which is preliminary data.</text>
</comment>